<name>A0ABQ9ICY7_9NEOP</name>
<evidence type="ECO:0000313" key="3">
    <source>
        <dbReference type="Proteomes" id="UP001159363"/>
    </source>
</evidence>
<evidence type="ECO:0000256" key="1">
    <source>
        <dbReference type="SAM" id="MobiDB-lite"/>
    </source>
</evidence>
<gene>
    <name evidence="2" type="ORF">PR048_007150</name>
</gene>
<feature type="region of interest" description="Disordered" evidence="1">
    <location>
        <begin position="19"/>
        <end position="42"/>
    </location>
</feature>
<dbReference type="Proteomes" id="UP001159363">
    <property type="component" value="Chromosome 2"/>
</dbReference>
<proteinExistence type="predicted"/>
<keyword evidence="3" id="KW-1185">Reference proteome</keyword>
<dbReference type="EMBL" id="JARBHB010000002">
    <property type="protein sequence ID" value="KAJ8894496.1"/>
    <property type="molecule type" value="Genomic_DNA"/>
</dbReference>
<accession>A0ABQ9ICY7</accession>
<evidence type="ECO:0008006" key="4">
    <source>
        <dbReference type="Google" id="ProtNLM"/>
    </source>
</evidence>
<feature type="compositionally biased region" description="Polar residues" evidence="1">
    <location>
        <begin position="20"/>
        <end position="31"/>
    </location>
</feature>
<sequence length="85" mass="8384">MAGVTCGLAAVAGPFGAGSTGTAQPLHTTMSGGQGGGRGLGRKWRRLGGHNLPLLLGTSTLPTAHQATLPPSANNSIHFQVAAVV</sequence>
<organism evidence="2 3">
    <name type="scientific">Dryococelus australis</name>
    <dbReference type="NCBI Taxonomy" id="614101"/>
    <lineage>
        <taxon>Eukaryota</taxon>
        <taxon>Metazoa</taxon>
        <taxon>Ecdysozoa</taxon>
        <taxon>Arthropoda</taxon>
        <taxon>Hexapoda</taxon>
        <taxon>Insecta</taxon>
        <taxon>Pterygota</taxon>
        <taxon>Neoptera</taxon>
        <taxon>Polyneoptera</taxon>
        <taxon>Phasmatodea</taxon>
        <taxon>Verophasmatodea</taxon>
        <taxon>Anareolatae</taxon>
        <taxon>Phasmatidae</taxon>
        <taxon>Eurycanthinae</taxon>
        <taxon>Dryococelus</taxon>
    </lineage>
</organism>
<protein>
    <recommendedName>
        <fullName evidence="4">Secreted protein</fullName>
    </recommendedName>
</protein>
<comment type="caution">
    <text evidence="2">The sequence shown here is derived from an EMBL/GenBank/DDBJ whole genome shotgun (WGS) entry which is preliminary data.</text>
</comment>
<evidence type="ECO:0000313" key="2">
    <source>
        <dbReference type="EMBL" id="KAJ8894496.1"/>
    </source>
</evidence>
<reference evidence="2 3" key="1">
    <citation type="submission" date="2023-02" db="EMBL/GenBank/DDBJ databases">
        <title>LHISI_Scaffold_Assembly.</title>
        <authorList>
            <person name="Stuart O.P."/>
            <person name="Cleave R."/>
            <person name="Magrath M.J.L."/>
            <person name="Mikheyev A.S."/>
        </authorList>
    </citation>
    <scope>NUCLEOTIDE SEQUENCE [LARGE SCALE GENOMIC DNA]</scope>
    <source>
        <strain evidence="2">Daus_M_001</strain>
        <tissue evidence="2">Leg muscle</tissue>
    </source>
</reference>